<evidence type="ECO:0000313" key="8">
    <source>
        <dbReference type="EMBL" id="RKT68849.1"/>
    </source>
</evidence>
<evidence type="ECO:0000256" key="2">
    <source>
        <dbReference type="ARBA" id="ARBA00022643"/>
    </source>
</evidence>
<feature type="domain" description="Luciferase-like" evidence="7">
    <location>
        <begin position="30"/>
        <end position="384"/>
    </location>
</feature>
<evidence type="ECO:0000256" key="6">
    <source>
        <dbReference type="PIRSR" id="PIRSR000337-1"/>
    </source>
</evidence>
<dbReference type="InterPro" id="IPR016215">
    <property type="entry name" value="NTA_MOA"/>
</dbReference>
<feature type="binding site" evidence="6">
    <location>
        <position position="57"/>
    </location>
    <ligand>
        <name>FMN</name>
        <dbReference type="ChEBI" id="CHEBI:58210"/>
    </ligand>
</feature>
<evidence type="ECO:0000259" key="7">
    <source>
        <dbReference type="Pfam" id="PF00296"/>
    </source>
</evidence>
<dbReference type="Proteomes" id="UP000272729">
    <property type="component" value="Unassembled WGS sequence"/>
</dbReference>
<organism evidence="8 9">
    <name type="scientific">Saccharothrix variisporea</name>
    <dbReference type="NCBI Taxonomy" id="543527"/>
    <lineage>
        <taxon>Bacteria</taxon>
        <taxon>Bacillati</taxon>
        <taxon>Actinomycetota</taxon>
        <taxon>Actinomycetes</taxon>
        <taxon>Pseudonocardiales</taxon>
        <taxon>Pseudonocardiaceae</taxon>
        <taxon>Saccharothrix</taxon>
    </lineage>
</organism>
<dbReference type="Gene3D" id="3.20.20.30">
    <property type="entry name" value="Luciferase-like domain"/>
    <property type="match status" value="1"/>
</dbReference>
<evidence type="ECO:0000256" key="1">
    <source>
        <dbReference type="ARBA" id="ARBA00022630"/>
    </source>
</evidence>
<dbReference type="EMBL" id="RBXR01000001">
    <property type="protein sequence ID" value="RKT68849.1"/>
    <property type="molecule type" value="Genomic_DNA"/>
</dbReference>
<dbReference type="InterPro" id="IPR011251">
    <property type="entry name" value="Luciferase-like_dom"/>
</dbReference>
<dbReference type="PANTHER" id="PTHR30011:SF16">
    <property type="entry name" value="C2H2 FINGER DOMAIN TRANSCRIPTION FACTOR (EUROFUNG)-RELATED"/>
    <property type="match status" value="1"/>
</dbReference>
<dbReference type="GO" id="GO:0004497">
    <property type="term" value="F:monooxygenase activity"/>
    <property type="evidence" value="ECO:0007669"/>
    <property type="project" value="UniProtKB-KW"/>
</dbReference>
<feature type="binding site" evidence="6">
    <location>
        <position position="219"/>
    </location>
    <ligand>
        <name>FMN</name>
        <dbReference type="ChEBI" id="CHEBI:58210"/>
    </ligand>
</feature>
<keyword evidence="9" id="KW-1185">Reference proteome</keyword>
<evidence type="ECO:0000256" key="5">
    <source>
        <dbReference type="ARBA" id="ARBA00033748"/>
    </source>
</evidence>
<gene>
    <name evidence="8" type="ORF">DFJ66_2042</name>
</gene>
<evidence type="ECO:0000313" key="9">
    <source>
        <dbReference type="Proteomes" id="UP000272729"/>
    </source>
</evidence>
<proteinExistence type="inferred from homology"/>
<name>A0A495X5P3_9PSEU</name>
<comment type="caution">
    <text evidence="8">The sequence shown here is derived from an EMBL/GenBank/DDBJ whole genome shotgun (WGS) entry which is preliminary data.</text>
</comment>
<dbReference type="PIRSF" id="PIRSF000337">
    <property type="entry name" value="NTA_MOA"/>
    <property type="match status" value="1"/>
</dbReference>
<comment type="similarity">
    <text evidence="5">Belongs to the NtaA/SnaA/DszA monooxygenase family.</text>
</comment>
<keyword evidence="3" id="KW-0560">Oxidoreductase</keyword>
<dbReference type="InterPro" id="IPR051260">
    <property type="entry name" value="Diverse_substr_monoxygenases"/>
</dbReference>
<feature type="binding site" evidence="6">
    <location>
        <position position="144"/>
    </location>
    <ligand>
        <name>FMN</name>
        <dbReference type="ChEBI" id="CHEBI:58210"/>
    </ligand>
</feature>
<accession>A0A495X5P3</accession>
<feature type="binding site" evidence="6">
    <location>
        <position position="94"/>
    </location>
    <ligand>
        <name>FMN</name>
        <dbReference type="ChEBI" id="CHEBI:58210"/>
    </ligand>
</feature>
<evidence type="ECO:0000256" key="4">
    <source>
        <dbReference type="ARBA" id="ARBA00023033"/>
    </source>
</evidence>
<dbReference type="InterPro" id="IPR036661">
    <property type="entry name" value="Luciferase-like_sf"/>
</dbReference>
<reference evidence="8 9" key="1">
    <citation type="submission" date="2018-10" db="EMBL/GenBank/DDBJ databases">
        <title>Sequencing the genomes of 1000 actinobacteria strains.</title>
        <authorList>
            <person name="Klenk H.-P."/>
        </authorList>
    </citation>
    <scope>NUCLEOTIDE SEQUENCE [LARGE SCALE GENOMIC DNA]</scope>
    <source>
        <strain evidence="8 9">DSM 43911</strain>
    </source>
</reference>
<dbReference type="NCBIfam" id="TIGR03860">
    <property type="entry name" value="FMN_nitrolo"/>
    <property type="match status" value="1"/>
</dbReference>
<keyword evidence="2 6" id="KW-0288">FMN</keyword>
<dbReference type="CDD" id="cd01095">
    <property type="entry name" value="Nitrilotriacetate_monoxgenase"/>
    <property type="match status" value="1"/>
</dbReference>
<sequence>MTPPGLHLNLFLHDTGHHEASWRLPDSDPHGHLSIEYHERLARIAEDAKFDSVFLADSPVLWGQVGRRPSGKLEPTVLLTALARATSRIGLIATASTTYNDPFNLARRFASLDHVSGGRAGWNIVTTAGDDAARNFGLESQPAHVERYERADEFLQVAKKLWDSWDDDAIVADKERGVHAEADRVRPIDHEGKHFRVRGPLNLPRSPQAYPVLVQAGSSEDGKDFAARHAEAVFTAQQTLAEAKAFYADVKDRARAAGRDPDHVKILPGLVPVIGSTEAEARAADAELDRLIVPEYAREQLAKTLRVDPSTLHLDRPLPADLPTEDEIEGAKSRYTLIVELARRESLTVRELIGRLGGGRGHKTFAGTPEQVADTIEHWYREGAADGFNIMPAVLPSGLEVFASEVVPILQRRGLFRREYTGPTLRDHYGLPRPANQFALAAV</sequence>
<dbReference type="SUPFAM" id="SSF51679">
    <property type="entry name" value="Bacterial luciferase-like"/>
    <property type="match status" value="1"/>
</dbReference>
<dbReference type="RefSeq" id="WP_121220166.1">
    <property type="nucleotide sequence ID" value="NZ_JBIUBA010000007.1"/>
</dbReference>
<feature type="binding site" evidence="6">
    <location>
        <position position="148"/>
    </location>
    <ligand>
        <name>FMN</name>
        <dbReference type="ChEBI" id="CHEBI:58210"/>
    </ligand>
</feature>
<dbReference type="OrthoDB" id="9135350at2"/>
<feature type="binding site" evidence="6">
    <location>
        <position position="218"/>
    </location>
    <ligand>
        <name>FMN</name>
        <dbReference type="ChEBI" id="CHEBI:58210"/>
    </ligand>
</feature>
<dbReference type="PANTHER" id="PTHR30011">
    <property type="entry name" value="ALKANESULFONATE MONOOXYGENASE-RELATED"/>
    <property type="match status" value="1"/>
</dbReference>
<dbReference type="AlphaFoldDB" id="A0A495X5P3"/>
<protein>
    <submittedName>
        <fullName evidence="8">FMN-dependent oxidoreductase (Nitrilotriacetate monooxygenase family)</fullName>
    </submittedName>
</protein>
<evidence type="ECO:0000256" key="3">
    <source>
        <dbReference type="ARBA" id="ARBA00023002"/>
    </source>
</evidence>
<dbReference type="GO" id="GO:0016705">
    <property type="term" value="F:oxidoreductase activity, acting on paired donors, with incorporation or reduction of molecular oxygen"/>
    <property type="evidence" value="ECO:0007669"/>
    <property type="project" value="InterPro"/>
</dbReference>
<keyword evidence="4 8" id="KW-0503">Monooxygenase</keyword>
<dbReference type="Pfam" id="PF00296">
    <property type="entry name" value="Bac_luciferase"/>
    <property type="match status" value="1"/>
</dbReference>
<keyword evidence="1 6" id="KW-0285">Flavoprotein</keyword>